<evidence type="ECO:0000313" key="3">
    <source>
        <dbReference type="Proteomes" id="UP001151760"/>
    </source>
</evidence>
<accession>A0ABQ5ACR2</accession>
<sequence>MAQQPMRNEKELCPTNVRLPPNKSNVRIDPDETQDEPLYDISLEILKNNTIYNALTLTTEVLVIYMRQQPTTEFITPPVQEELVLFIKQLGYVDPLTTISQVFGVVKAENVDFAELLWEDFRFQINKHKNLVTKHETIPYPRFTKLIIRHILSQNPKLNKRLDSTPHLIADEVRLEKLKYAPKGECKPTFGMPIPEAILSGGIKETQVYADYVTKYPQAQTAPNFDSTFTSDSSSICSSTKSNITSIKFFEI</sequence>
<feature type="region of interest" description="Disordered" evidence="1">
    <location>
        <begin position="1"/>
        <end position="31"/>
    </location>
</feature>
<reference evidence="2" key="1">
    <citation type="journal article" date="2022" name="Int. J. Mol. Sci.">
        <title>Draft Genome of Tanacetum Coccineum: Genomic Comparison of Closely Related Tanacetum-Family Plants.</title>
        <authorList>
            <person name="Yamashiro T."/>
            <person name="Shiraishi A."/>
            <person name="Nakayama K."/>
            <person name="Satake H."/>
        </authorList>
    </citation>
    <scope>NUCLEOTIDE SEQUENCE</scope>
</reference>
<proteinExistence type="predicted"/>
<keyword evidence="3" id="KW-1185">Reference proteome</keyword>
<dbReference type="EMBL" id="BQNB010012070">
    <property type="protein sequence ID" value="GJS98778.1"/>
    <property type="molecule type" value="Genomic_DNA"/>
</dbReference>
<evidence type="ECO:0000313" key="2">
    <source>
        <dbReference type="EMBL" id="GJS98778.1"/>
    </source>
</evidence>
<name>A0ABQ5ACR2_9ASTR</name>
<dbReference type="Proteomes" id="UP001151760">
    <property type="component" value="Unassembled WGS sequence"/>
</dbReference>
<organism evidence="2 3">
    <name type="scientific">Tanacetum coccineum</name>
    <dbReference type="NCBI Taxonomy" id="301880"/>
    <lineage>
        <taxon>Eukaryota</taxon>
        <taxon>Viridiplantae</taxon>
        <taxon>Streptophyta</taxon>
        <taxon>Embryophyta</taxon>
        <taxon>Tracheophyta</taxon>
        <taxon>Spermatophyta</taxon>
        <taxon>Magnoliopsida</taxon>
        <taxon>eudicotyledons</taxon>
        <taxon>Gunneridae</taxon>
        <taxon>Pentapetalae</taxon>
        <taxon>asterids</taxon>
        <taxon>campanulids</taxon>
        <taxon>Asterales</taxon>
        <taxon>Asteraceae</taxon>
        <taxon>Asteroideae</taxon>
        <taxon>Anthemideae</taxon>
        <taxon>Anthemidinae</taxon>
        <taxon>Tanacetum</taxon>
    </lineage>
</organism>
<gene>
    <name evidence="2" type="ORF">Tco_0819948</name>
</gene>
<evidence type="ECO:0000256" key="1">
    <source>
        <dbReference type="SAM" id="MobiDB-lite"/>
    </source>
</evidence>
<comment type="caution">
    <text evidence="2">The sequence shown here is derived from an EMBL/GenBank/DDBJ whole genome shotgun (WGS) entry which is preliminary data.</text>
</comment>
<protein>
    <submittedName>
        <fullName evidence="2">Uncharacterized protein</fullName>
    </submittedName>
</protein>
<reference evidence="2" key="2">
    <citation type="submission" date="2022-01" db="EMBL/GenBank/DDBJ databases">
        <authorList>
            <person name="Yamashiro T."/>
            <person name="Shiraishi A."/>
            <person name="Satake H."/>
            <person name="Nakayama K."/>
        </authorList>
    </citation>
    <scope>NUCLEOTIDE SEQUENCE</scope>
</reference>